<reference evidence="1 2" key="1">
    <citation type="submission" date="2021-06" db="EMBL/GenBank/DDBJ databases">
        <authorList>
            <person name="Palmer J.M."/>
        </authorList>
    </citation>
    <scope>NUCLEOTIDE SEQUENCE [LARGE SCALE GENOMIC DNA]</scope>
    <source>
        <strain evidence="2">if_2019</strain>
        <tissue evidence="1">Muscle</tissue>
    </source>
</reference>
<comment type="caution">
    <text evidence="1">The sequence shown here is derived from an EMBL/GenBank/DDBJ whole genome shotgun (WGS) entry which is preliminary data.</text>
</comment>
<keyword evidence="2" id="KW-1185">Reference proteome</keyword>
<evidence type="ECO:0000313" key="1">
    <source>
        <dbReference type="EMBL" id="MEQ2234982.1"/>
    </source>
</evidence>
<accession>A0ABV0TU48</accession>
<dbReference type="EMBL" id="JAHRIQ010042602">
    <property type="protein sequence ID" value="MEQ2234982.1"/>
    <property type="molecule type" value="Genomic_DNA"/>
</dbReference>
<dbReference type="Proteomes" id="UP001482620">
    <property type="component" value="Unassembled WGS sequence"/>
</dbReference>
<organism evidence="1 2">
    <name type="scientific">Ilyodon furcidens</name>
    <name type="common">goldbreast splitfin</name>
    <dbReference type="NCBI Taxonomy" id="33524"/>
    <lineage>
        <taxon>Eukaryota</taxon>
        <taxon>Metazoa</taxon>
        <taxon>Chordata</taxon>
        <taxon>Craniata</taxon>
        <taxon>Vertebrata</taxon>
        <taxon>Euteleostomi</taxon>
        <taxon>Actinopterygii</taxon>
        <taxon>Neopterygii</taxon>
        <taxon>Teleostei</taxon>
        <taxon>Neoteleostei</taxon>
        <taxon>Acanthomorphata</taxon>
        <taxon>Ovalentaria</taxon>
        <taxon>Atherinomorphae</taxon>
        <taxon>Cyprinodontiformes</taxon>
        <taxon>Goodeidae</taxon>
        <taxon>Ilyodon</taxon>
    </lineage>
</organism>
<proteinExistence type="predicted"/>
<evidence type="ECO:0000313" key="2">
    <source>
        <dbReference type="Proteomes" id="UP001482620"/>
    </source>
</evidence>
<name>A0ABV0TU48_9TELE</name>
<gene>
    <name evidence="1" type="ORF">ILYODFUR_036990</name>
</gene>
<sequence>MMSYIQSKRELATKHQAPSEETMREFKKIVIKSEEEDDVQSGLQEFTQINLHRTGMKHQRYWRCSINDMFQPGITMQFPLLLYLIILRQKHRVNAPGLQK</sequence>
<protein>
    <submittedName>
        <fullName evidence="1">Uncharacterized protein</fullName>
    </submittedName>
</protein>